<evidence type="ECO:0000256" key="4">
    <source>
        <dbReference type="ARBA" id="ARBA00023163"/>
    </source>
</evidence>
<comment type="similarity">
    <text evidence="1">Belongs to the ner transcriptional regulatory family.</text>
</comment>
<organism evidence="6 7">
    <name type="scientific">Neptunomonas antarctica</name>
    <dbReference type="NCBI Taxonomy" id="619304"/>
    <lineage>
        <taxon>Bacteria</taxon>
        <taxon>Pseudomonadati</taxon>
        <taxon>Pseudomonadota</taxon>
        <taxon>Gammaproteobacteria</taxon>
        <taxon>Oceanospirillales</taxon>
        <taxon>Oceanospirillaceae</taxon>
        <taxon>Neptunomonas</taxon>
    </lineage>
</organism>
<dbReference type="GO" id="GO:0003677">
    <property type="term" value="F:DNA binding"/>
    <property type="evidence" value="ECO:0007669"/>
    <property type="project" value="UniProtKB-KW"/>
</dbReference>
<dbReference type="AlphaFoldDB" id="A0A1N7MQN0"/>
<evidence type="ECO:0000256" key="3">
    <source>
        <dbReference type="ARBA" id="ARBA00023125"/>
    </source>
</evidence>
<keyword evidence="4" id="KW-0804">Transcription</keyword>
<dbReference type="Proteomes" id="UP000185999">
    <property type="component" value="Unassembled WGS sequence"/>
</dbReference>
<dbReference type="STRING" id="619304.SAMN05421760_106272"/>
<sequence length="95" mass="10966">MSKPKTHSITKDMHHQDIMAAIRKKGASLAGLARHHGYKNPRTLNSVFRAPYPKAERIIAEFLDMRPEEIWPSRYQDKRGFKSITEIADKQLHVA</sequence>
<proteinExistence type="inferred from homology"/>
<keyword evidence="2" id="KW-0805">Transcription regulation</keyword>
<dbReference type="OrthoDB" id="5405994at2"/>
<dbReference type="Pfam" id="PF13693">
    <property type="entry name" value="HTH_35"/>
    <property type="match status" value="1"/>
</dbReference>
<protein>
    <submittedName>
        <fullName evidence="6">Transcriptional regulator, Nlp family</fullName>
    </submittedName>
</protein>
<keyword evidence="7" id="KW-1185">Reference proteome</keyword>
<gene>
    <name evidence="6" type="ORF">SAMN05421760_106272</name>
</gene>
<evidence type="ECO:0000256" key="1">
    <source>
        <dbReference type="ARBA" id="ARBA00006157"/>
    </source>
</evidence>
<dbReference type="InterPro" id="IPR010982">
    <property type="entry name" value="Lambda_DNA-bd_dom_sf"/>
</dbReference>
<keyword evidence="3" id="KW-0238">DNA-binding</keyword>
<evidence type="ECO:0000259" key="5">
    <source>
        <dbReference type="Pfam" id="PF13693"/>
    </source>
</evidence>
<dbReference type="InterPro" id="IPR038722">
    <property type="entry name" value="Ner_HTH_dom"/>
</dbReference>
<dbReference type="RefSeq" id="WP_054340362.1">
    <property type="nucleotide sequence ID" value="NZ_FTOE01000006.1"/>
</dbReference>
<feature type="domain" description="Ner winged helix-turn-helix DNA-binding" evidence="5">
    <location>
        <begin position="12"/>
        <end position="79"/>
    </location>
</feature>
<evidence type="ECO:0000256" key="2">
    <source>
        <dbReference type="ARBA" id="ARBA00023015"/>
    </source>
</evidence>
<dbReference type="SUPFAM" id="SSF47413">
    <property type="entry name" value="lambda repressor-like DNA-binding domains"/>
    <property type="match status" value="1"/>
</dbReference>
<evidence type="ECO:0000313" key="6">
    <source>
        <dbReference type="EMBL" id="SIS88372.1"/>
    </source>
</evidence>
<accession>A0A1N7MQN0</accession>
<name>A0A1N7MQN0_9GAMM</name>
<reference evidence="7" key="1">
    <citation type="submission" date="2017-01" db="EMBL/GenBank/DDBJ databases">
        <authorList>
            <person name="Varghese N."/>
            <person name="Submissions S."/>
        </authorList>
    </citation>
    <scope>NUCLEOTIDE SEQUENCE [LARGE SCALE GENOMIC DNA]</scope>
    <source>
        <strain evidence="7">DSM 22306</strain>
    </source>
</reference>
<dbReference type="Gene3D" id="1.10.260.40">
    <property type="entry name" value="lambda repressor-like DNA-binding domains"/>
    <property type="match status" value="1"/>
</dbReference>
<dbReference type="EMBL" id="FTOE01000006">
    <property type="protein sequence ID" value="SIS88372.1"/>
    <property type="molecule type" value="Genomic_DNA"/>
</dbReference>
<evidence type="ECO:0000313" key="7">
    <source>
        <dbReference type="Proteomes" id="UP000185999"/>
    </source>
</evidence>